<dbReference type="InterPro" id="IPR000477">
    <property type="entry name" value="RT_dom"/>
</dbReference>
<keyword evidence="1" id="KW-1133">Transmembrane helix</keyword>
<keyword evidence="1" id="KW-0812">Transmembrane</keyword>
<dbReference type="InterPro" id="IPR043502">
    <property type="entry name" value="DNA/RNA_pol_sf"/>
</dbReference>
<keyword evidence="4" id="KW-1185">Reference proteome</keyword>
<keyword evidence="1" id="KW-0472">Membrane</keyword>
<dbReference type="CDD" id="cd01650">
    <property type="entry name" value="RT_nLTR_like"/>
    <property type="match status" value="1"/>
</dbReference>
<feature type="transmembrane region" description="Helical" evidence="1">
    <location>
        <begin position="31"/>
        <end position="50"/>
    </location>
</feature>
<evidence type="ECO:0000256" key="1">
    <source>
        <dbReference type="SAM" id="Phobius"/>
    </source>
</evidence>
<feature type="domain" description="Reverse transcriptase" evidence="2">
    <location>
        <begin position="1"/>
        <end position="191"/>
    </location>
</feature>
<accession>A0A813YUT8</accession>
<reference evidence="3" key="1">
    <citation type="submission" date="2021-02" db="EMBL/GenBank/DDBJ databases">
        <authorList>
            <person name="Nowell W R."/>
        </authorList>
    </citation>
    <scope>NUCLEOTIDE SEQUENCE</scope>
    <source>
        <strain evidence="3">Ploen Becks lab</strain>
    </source>
</reference>
<evidence type="ECO:0000313" key="4">
    <source>
        <dbReference type="Proteomes" id="UP000663879"/>
    </source>
</evidence>
<dbReference type="PANTHER" id="PTHR33332">
    <property type="entry name" value="REVERSE TRANSCRIPTASE DOMAIN-CONTAINING PROTEIN"/>
    <property type="match status" value="1"/>
</dbReference>
<evidence type="ECO:0000259" key="2">
    <source>
        <dbReference type="PROSITE" id="PS50878"/>
    </source>
</evidence>
<gene>
    <name evidence="3" type="ORF">OXX778_LOCUS10861</name>
</gene>
<proteinExistence type="predicted"/>
<feature type="transmembrane region" description="Helical" evidence="1">
    <location>
        <begin position="62"/>
        <end position="85"/>
    </location>
</feature>
<dbReference type="PROSITE" id="PS50878">
    <property type="entry name" value="RT_POL"/>
    <property type="match status" value="1"/>
</dbReference>
<dbReference type="AlphaFoldDB" id="A0A813YUT8"/>
<comment type="caution">
    <text evidence="3">The sequence shown here is derived from an EMBL/GenBank/DDBJ whole genome shotgun (WGS) entry which is preliminary data.</text>
</comment>
<evidence type="ECO:0000313" key="3">
    <source>
        <dbReference type="EMBL" id="CAF0890053.1"/>
    </source>
</evidence>
<dbReference type="Pfam" id="PF00078">
    <property type="entry name" value="RVT_1"/>
    <property type="match status" value="1"/>
</dbReference>
<protein>
    <recommendedName>
        <fullName evidence="2">Reverse transcriptase domain-containing protein</fullName>
    </recommendedName>
</protein>
<sequence>MFLIQKISESFCVNKSVCSLFLDVSKAFDRVWHEGLIFKLYGIGAPIYLIKWIISFLDKRKFCVVINGSFSVFFIIKVGVPQGSVLSPLLFSVYINDIPKRDRSFMSYTLLFADDLVVFFIYNKPVNLQGIINNYLKELEPWLLSWKMCISPEKSSYMIFTRNKSKPLLNLNLFKRSLPQSNTIKFLGVTLDCRLTFKHYVDEIREKCNSRLNLIKIVSRKSWGLSISTMSTIYKSLIGSIID</sequence>
<dbReference type="EMBL" id="CAJNOC010001773">
    <property type="protein sequence ID" value="CAF0890053.1"/>
    <property type="molecule type" value="Genomic_DNA"/>
</dbReference>
<organism evidence="3 4">
    <name type="scientific">Brachionus calyciflorus</name>
    <dbReference type="NCBI Taxonomy" id="104777"/>
    <lineage>
        <taxon>Eukaryota</taxon>
        <taxon>Metazoa</taxon>
        <taxon>Spiralia</taxon>
        <taxon>Gnathifera</taxon>
        <taxon>Rotifera</taxon>
        <taxon>Eurotatoria</taxon>
        <taxon>Monogononta</taxon>
        <taxon>Pseudotrocha</taxon>
        <taxon>Ploima</taxon>
        <taxon>Brachionidae</taxon>
        <taxon>Brachionus</taxon>
    </lineage>
</organism>
<dbReference type="SUPFAM" id="SSF56672">
    <property type="entry name" value="DNA/RNA polymerases"/>
    <property type="match status" value="1"/>
</dbReference>
<dbReference type="Proteomes" id="UP000663879">
    <property type="component" value="Unassembled WGS sequence"/>
</dbReference>
<dbReference type="OrthoDB" id="10037236at2759"/>
<name>A0A813YUT8_9BILA</name>